<keyword evidence="2" id="KW-1185">Reference proteome</keyword>
<dbReference type="AlphaFoldDB" id="A0A6A6ZKD1"/>
<evidence type="ECO:0000313" key="1">
    <source>
        <dbReference type="EMBL" id="KAF2820677.1"/>
    </source>
</evidence>
<dbReference type="EMBL" id="MU006240">
    <property type="protein sequence ID" value="KAF2820677.1"/>
    <property type="molecule type" value="Genomic_DNA"/>
</dbReference>
<reference evidence="1" key="1">
    <citation type="journal article" date="2020" name="Stud. Mycol.">
        <title>101 Dothideomycetes genomes: a test case for predicting lifestyles and emergence of pathogens.</title>
        <authorList>
            <person name="Haridas S."/>
            <person name="Albert R."/>
            <person name="Binder M."/>
            <person name="Bloem J."/>
            <person name="Labutti K."/>
            <person name="Salamov A."/>
            <person name="Andreopoulos B."/>
            <person name="Baker S."/>
            <person name="Barry K."/>
            <person name="Bills G."/>
            <person name="Bluhm B."/>
            <person name="Cannon C."/>
            <person name="Castanera R."/>
            <person name="Culley D."/>
            <person name="Daum C."/>
            <person name="Ezra D."/>
            <person name="Gonzalez J."/>
            <person name="Henrissat B."/>
            <person name="Kuo A."/>
            <person name="Liang C."/>
            <person name="Lipzen A."/>
            <person name="Lutzoni F."/>
            <person name="Magnuson J."/>
            <person name="Mondo S."/>
            <person name="Nolan M."/>
            <person name="Ohm R."/>
            <person name="Pangilinan J."/>
            <person name="Park H.-J."/>
            <person name="Ramirez L."/>
            <person name="Alfaro M."/>
            <person name="Sun H."/>
            <person name="Tritt A."/>
            <person name="Yoshinaga Y."/>
            <person name="Zwiers L.-H."/>
            <person name="Turgeon B."/>
            <person name="Goodwin S."/>
            <person name="Spatafora J."/>
            <person name="Crous P."/>
            <person name="Grigoriev I."/>
        </authorList>
    </citation>
    <scope>NUCLEOTIDE SEQUENCE</scope>
    <source>
        <strain evidence="1">CBS 113818</strain>
    </source>
</reference>
<protein>
    <submittedName>
        <fullName evidence="1">Uncharacterized protein</fullName>
    </submittedName>
</protein>
<accession>A0A6A6ZKD1</accession>
<dbReference type="OrthoDB" id="3795413at2759"/>
<evidence type="ECO:0000313" key="2">
    <source>
        <dbReference type="Proteomes" id="UP000799424"/>
    </source>
</evidence>
<proteinExistence type="predicted"/>
<organism evidence="1 2">
    <name type="scientific">Ophiobolus disseminans</name>
    <dbReference type="NCBI Taxonomy" id="1469910"/>
    <lineage>
        <taxon>Eukaryota</taxon>
        <taxon>Fungi</taxon>
        <taxon>Dikarya</taxon>
        <taxon>Ascomycota</taxon>
        <taxon>Pezizomycotina</taxon>
        <taxon>Dothideomycetes</taxon>
        <taxon>Pleosporomycetidae</taxon>
        <taxon>Pleosporales</taxon>
        <taxon>Pleosporineae</taxon>
        <taxon>Phaeosphaeriaceae</taxon>
        <taxon>Ophiobolus</taxon>
    </lineage>
</organism>
<sequence length="326" mass="36755">MPLDASMIEGLTPATSLQWKRLNVQHRYLKRRLHILRGGCWASRCSHSDIMYPPHPLSDSDRRDAKIEVNAQIQNVTHHLDEMSATIDATVLSYAQTTCYALTQAIHTHLPRELRDIIFSRLIHVLDIASPPQGNAVSTYRPASRLIANEILSHFDYATPFYHPPGSFAVPHFLDPVFAPQTIREEILEIVANQSTGSSAVPILNSRFAALRALDTRVPASWFFPYILVFRVPVKDMWASWSAELPVTPDSIAAGFAAHVLGLLCAIQARRTQWLEVEFRLKGLRYAEKVAFRRGVEGAVGELEGRGWRDVTVWWKWGKDVRVGDG</sequence>
<dbReference type="Proteomes" id="UP000799424">
    <property type="component" value="Unassembled WGS sequence"/>
</dbReference>
<name>A0A6A6ZKD1_9PLEO</name>
<gene>
    <name evidence="1" type="ORF">CC86DRAFT_411967</name>
</gene>